<sequence length="73" mass="8047">MLYLHLRSMRVSFLVLLFAAVIALARAFDAIIAAVFQVSICQAIRVTAAHYAHCLGTLGHCFVQNFNRHLGCA</sequence>
<protein>
    <submittedName>
        <fullName evidence="1">Uncharacterized protein</fullName>
    </submittedName>
</protein>
<dbReference type="AlphaFoldDB" id="A0A3M7RJF1"/>
<proteinExistence type="predicted"/>
<accession>A0A3M7RJF1</accession>
<evidence type="ECO:0000313" key="1">
    <source>
        <dbReference type="EMBL" id="RNA23527.1"/>
    </source>
</evidence>
<name>A0A3M7RJF1_BRAPC</name>
<dbReference type="Proteomes" id="UP000276133">
    <property type="component" value="Unassembled WGS sequence"/>
</dbReference>
<gene>
    <name evidence="1" type="ORF">BpHYR1_009877</name>
</gene>
<dbReference type="EMBL" id="REGN01003268">
    <property type="protein sequence ID" value="RNA23527.1"/>
    <property type="molecule type" value="Genomic_DNA"/>
</dbReference>
<reference evidence="1 2" key="1">
    <citation type="journal article" date="2018" name="Sci. Rep.">
        <title>Genomic signatures of local adaptation to the degree of environmental predictability in rotifers.</title>
        <authorList>
            <person name="Franch-Gras L."/>
            <person name="Hahn C."/>
            <person name="Garcia-Roger E.M."/>
            <person name="Carmona M.J."/>
            <person name="Serra M."/>
            <person name="Gomez A."/>
        </authorList>
    </citation>
    <scope>NUCLEOTIDE SEQUENCE [LARGE SCALE GENOMIC DNA]</scope>
    <source>
        <strain evidence="1">HYR1</strain>
    </source>
</reference>
<evidence type="ECO:0000313" key="2">
    <source>
        <dbReference type="Proteomes" id="UP000276133"/>
    </source>
</evidence>
<organism evidence="1 2">
    <name type="scientific">Brachionus plicatilis</name>
    <name type="common">Marine rotifer</name>
    <name type="synonym">Brachionus muelleri</name>
    <dbReference type="NCBI Taxonomy" id="10195"/>
    <lineage>
        <taxon>Eukaryota</taxon>
        <taxon>Metazoa</taxon>
        <taxon>Spiralia</taxon>
        <taxon>Gnathifera</taxon>
        <taxon>Rotifera</taxon>
        <taxon>Eurotatoria</taxon>
        <taxon>Monogononta</taxon>
        <taxon>Pseudotrocha</taxon>
        <taxon>Ploima</taxon>
        <taxon>Brachionidae</taxon>
        <taxon>Brachionus</taxon>
    </lineage>
</organism>
<comment type="caution">
    <text evidence="1">The sequence shown here is derived from an EMBL/GenBank/DDBJ whole genome shotgun (WGS) entry which is preliminary data.</text>
</comment>
<keyword evidence="2" id="KW-1185">Reference proteome</keyword>